<keyword evidence="6 7" id="KW-0998">Cell outer membrane</keyword>
<organism evidence="11">
    <name type="scientific">Roseihalotalea indica</name>
    <dbReference type="NCBI Taxonomy" id="2867963"/>
    <lineage>
        <taxon>Bacteria</taxon>
        <taxon>Pseudomonadati</taxon>
        <taxon>Bacteroidota</taxon>
        <taxon>Cytophagia</taxon>
        <taxon>Cytophagales</taxon>
        <taxon>Catalimonadaceae</taxon>
        <taxon>Roseihalotalea</taxon>
    </lineage>
</organism>
<keyword evidence="4 7" id="KW-0812">Transmembrane</keyword>
<evidence type="ECO:0000256" key="7">
    <source>
        <dbReference type="PROSITE-ProRule" id="PRU01360"/>
    </source>
</evidence>
<reference evidence="11" key="2">
    <citation type="journal article" date="2024" name="Antonie Van Leeuwenhoek">
        <title>Roseihalotalea indica gen. nov., sp. nov., a halophilic Bacteroidetes from mesopelagic Southwest Indian Ocean with higher carbohydrate metabolic potential.</title>
        <authorList>
            <person name="Chen B."/>
            <person name="Zhang M."/>
            <person name="Lin D."/>
            <person name="Ye J."/>
            <person name="Tang K."/>
        </authorList>
    </citation>
    <scope>NUCLEOTIDE SEQUENCE</scope>
    <source>
        <strain evidence="11">TK19036</strain>
    </source>
</reference>
<dbReference type="Gene3D" id="2.40.170.20">
    <property type="entry name" value="TonB-dependent receptor, beta-barrel domain"/>
    <property type="match status" value="1"/>
</dbReference>
<keyword evidence="5 7" id="KW-0472">Membrane</keyword>
<dbReference type="InterPro" id="IPR023996">
    <property type="entry name" value="TonB-dep_OMP_SusC/RagA"/>
</dbReference>
<comment type="similarity">
    <text evidence="7">Belongs to the TonB-dependent receptor family.</text>
</comment>
<dbReference type="SUPFAM" id="SSF56935">
    <property type="entry name" value="Porins"/>
    <property type="match status" value="1"/>
</dbReference>
<gene>
    <name evidence="11" type="ORF">K4G66_25030</name>
</gene>
<name>A0AA49GK87_9BACT</name>
<evidence type="ECO:0000313" key="11">
    <source>
        <dbReference type="EMBL" id="WKN35638.1"/>
    </source>
</evidence>
<feature type="domain" description="Secretin/TonB short N-terminal" evidence="9">
    <location>
        <begin position="58"/>
        <end position="107"/>
    </location>
</feature>
<feature type="signal peptide" evidence="8">
    <location>
        <begin position="1"/>
        <end position="22"/>
    </location>
</feature>
<evidence type="ECO:0000256" key="6">
    <source>
        <dbReference type="ARBA" id="ARBA00023237"/>
    </source>
</evidence>
<dbReference type="SUPFAM" id="SSF49464">
    <property type="entry name" value="Carboxypeptidase regulatory domain-like"/>
    <property type="match status" value="1"/>
</dbReference>
<sequence>MCTRYTLLGLLLVCLVHSSLLANKAIAQHLEDVTISLHFDESSLAKAFRVIEAQTDFRFAYSERNVNVRRKISIKAENKSVREVLLEISRQTQLSFKQINQNILVKPHQGEEQVSVSAFVRVSGTVTDEAQNPIPGVNVNVEGTTIGTITDIDGNFNLDVPDDAEQLIFSFVGYETVEQPINGRSTIQVTLREDTRSLNEVVVTALGIERETRDLGYSVTKLENQEITRGGNQNLATAMAGKIPGLQLTRSTGPLGSSRIVLRGEASLNMENNRALIVIDGVPVTNDQNGDSESSYLGAPVDYGDGLSALNPEDIADITVLRGASAAALYGSQAANGVVMITTKSGKFNQDLTVNLRHTTSFQQVNRWLPRQHMFGSGNRSESDYYAFKDSPDGPQNRNGHSWGPKFMGQNFYQYDSPHTAVYDPERREELWEFEPGGQTPWLSHEVEQNFYKTGVTKSTGISVEAGNNNAYFRGSVDYLDNDYIMANTGYNRFNLALSSGVRTGKSRFSTKINYVKQASDNLPAEGYDRQNAPYQVFWLNANDDTQWYKDKLWLDGQEDVQQNQIAAITANPYWILYNSLNTLDKDRIFGKLQFDHDFTNTLKLTARSGIDFYTELRTRERAWSEPRNQFGNYQESTLKAMLLNTDVILSQNWSLGSVNLNGTLGFNHRYANQNSMSAEAQGLIIPGVFNIANAEQDPLVSPSRRQEEQVGVYGVINANYKDMIYLDVTGRNDWTSTLPQNNNSYFYPSAALAVDATEMFDISSSVLSYLKLRASVAQVGSDTDPYRLDRYYVTSTAINGGYSNPSTRPNAGLKPEMTSSVEFGFNAHFLEHRLNLDATFYKSETKNQILNMPVDPASGYLSALMNAGAVSNRGIELQLTAKPIYTPNFTWDIAGNWSANRGRVEELVPGIIDTYILGSYIASRVLVKAEPGEQMGRIYGKGYDKHNGQIIFKDGLAQRDNDEDYLGNVFPDWRAGIINTVRYKNFHLSFQFDYQQGGRAYSITHFLMNYTGKAEKTVYGRESGAPYESGAEYDMASGAWIQNEDGRFGVIGDGVMLDEESGEYVPNTVSAPAPYYYNAMYERDQIEGNVFETTFLKLRNLRLAYDLPAFWRLKGAQVAVYGNELFIWTKFPAYDPEQSVVDNGTLTPGLEATGSPSTRTVGIDLKVTF</sequence>
<dbReference type="Pfam" id="PF07715">
    <property type="entry name" value="Plug"/>
    <property type="match status" value="1"/>
</dbReference>
<reference evidence="11" key="1">
    <citation type="journal article" date="2023" name="Comput. Struct. Biotechnol. J.">
        <title>Discovery of a novel marine Bacteroidetes with a rich repertoire of carbohydrate-active enzymes.</title>
        <authorList>
            <person name="Chen B."/>
            <person name="Liu G."/>
            <person name="Chen Q."/>
            <person name="Wang H."/>
            <person name="Liu L."/>
            <person name="Tang K."/>
        </authorList>
    </citation>
    <scope>NUCLEOTIDE SEQUENCE</scope>
    <source>
        <strain evidence="11">TK19036</strain>
    </source>
</reference>
<dbReference type="InterPro" id="IPR008969">
    <property type="entry name" value="CarboxyPept-like_regulatory"/>
</dbReference>
<feature type="domain" description="TonB-dependent receptor plug" evidence="10">
    <location>
        <begin position="213"/>
        <end position="338"/>
    </location>
</feature>
<proteinExistence type="inferred from homology"/>
<dbReference type="AlphaFoldDB" id="A0AA49GK87"/>
<protein>
    <submittedName>
        <fullName evidence="11">SusC/RagA family TonB-linked outer membrane protein</fullName>
    </submittedName>
</protein>
<evidence type="ECO:0000256" key="1">
    <source>
        <dbReference type="ARBA" id="ARBA00004571"/>
    </source>
</evidence>
<dbReference type="InterPro" id="IPR036942">
    <property type="entry name" value="Beta-barrel_TonB_sf"/>
</dbReference>
<accession>A0AA49GK87</accession>
<dbReference type="FunFam" id="2.60.40.1120:FF:000003">
    <property type="entry name" value="Outer membrane protein Omp121"/>
    <property type="match status" value="1"/>
</dbReference>
<dbReference type="NCBIfam" id="TIGR04056">
    <property type="entry name" value="OMP_RagA_SusC"/>
    <property type="match status" value="1"/>
</dbReference>
<evidence type="ECO:0000256" key="8">
    <source>
        <dbReference type="SAM" id="SignalP"/>
    </source>
</evidence>
<feature type="chain" id="PRO_5041366581" evidence="8">
    <location>
        <begin position="23"/>
        <end position="1170"/>
    </location>
</feature>
<evidence type="ECO:0000256" key="4">
    <source>
        <dbReference type="ARBA" id="ARBA00022692"/>
    </source>
</evidence>
<dbReference type="GO" id="GO:0009279">
    <property type="term" value="C:cell outer membrane"/>
    <property type="evidence" value="ECO:0007669"/>
    <property type="project" value="UniProtKB-SubCell"/>
</dbReference>
<dbReference type="Pfam" id="PF13715">
    <property type="entry name" value="CarbopepD_reg_2"/>
    <property type="match status" value="1"/>
</dbReference>
<evidence type="ECO:0000259" key="9">
    <source>
        <dbReference type="Pfam" id="PF07660"/>
    </source>
</evidence>
<dbReference type="InterPro" id="IPR023997">
    <property type="entry name" value="TonB-dep_OMP_SusC/RagA_CS"/>
</dbReference>
<keyword evidence="8" id="KW-0732">Signal</keyword>
<evidence type="ECO:0000256" key="5">
    <source>
        <dbReference type="ARBA" id="ARBA00023136"/>
    </source>
</evidence>
<dbReference type="Gene3D" id="2.60.40.1120">
    <property type="entry name" value="Carboxypeptidase-like, regulatory domain"/>
    <property type="match status" value="1"/>
</dbReference>
<dbReference type="InterPro" id="IPR037066">
    <property type="entry name" value="Plug_dom_sf"/>
</dbReference>
<dbReference type="Pfam" id="PF07660">
    <property type="entry name" value="STN"/>
    <property type="match status" value="1"/>
</dbReference>
<evidence type="ECO:0000256" key="2">
    <source>
        <dbReference type="ARBA" id="ARBA00022448"/>
    </source>
</evidence>
<evidence type="ECO:0000256" key="3">
    <source>
        <dbReference type="ARBA" id="ARBA00022452"/>
    </source>
</evidence>
<dbReference type="Gene3D" id="2.170.130.10">
    <property type="entry name" value="TonB-dependent receptor, plug domain"/>
    <property type="match status" value="1"/>
</dbReference>
<comment type="subcellular location">
    <subcellularLocation>
        <location evidence="1 7">Cell outer membrane</location>
        <topology evidence="1 7">Multi-pass membrane protein</topology>
    </subcellularLocation>
</comment>
<dbReference type="InterPro" id="IPR011662">
    <property type="entry name" value="Secretin/TonB_short_N"/>
</dbReference>
<keyword evidence="3 7" id="KW-1134">Transmembrane beta strand</keyword>
<dbReference type="InterPro" id="IPR039426">
    <property type="entry name" value="TonB-dep_rcpt-like"/>
</dbReference>
<evidence type="ECO:0000259" key="10">
    <source>
        <dbReference type="Pfam" id="PF07715"/>
    </source>
</evidence>
<dbReference type="InterPro" id="IPR012910">
    <property type="entry name" value="Plug_dom"/>
</dbReference>
<dbReference type="NCBIfam" id="TIGR04057">
    <property type="entry name" value="SusC_RagA_signa"/>
    <property type="match status" value="1"/>
</dbReference>
<dbReference type="PROSITE" id="PS52016">
    <property type="entry name" value="TONB_DEPENDENT_REC_3"/>
    <property type="match status" value="1"/>
</dbReference>
<keyword evidence="2 7" id="KW-0813">Transport</keyword>
<dbReference type="EMBL" id="CP120682">
    <property type="protein sequence ID" value="WKN35638.1"/>
    <property type="molecule type" value="Genomic_DNA"/>
</dbReference>